<dbReference type="InterPro" id="IPR046347">
    <property type="entry name" value="bZIP_sf"/>
</dbReference>
<dbReference type="GO" id="GO:0000976">
    <property type="term" value="F:transcription cis-regulatory region binding"/>
    <property type="evidence" value="ECO:0007669"/>
    <property type="project" value="TreeGrafter"/>
</dbReference>
<dbReference type="Pfam" id="PF00170">
    <property type="entry name" value="bZIP_1"/>
    <property type="match status" value="1"/>
</dbReference>
<dbReference type="GO" id="GO:0003700">
    <property type="term" value="F:DNA-binding transcription factor activity"/>
    <property type="evidence" value="ECO:0007669"/>
    <property type="project" value="InterPro"/>
</dbReference>
<evidence type="ECO:0000313" key="9">
    <source>
        <dbReference type="Proteomes" id="UP000636709"/>
    </source>
</evidence>
<dbReference type="InterPro" id="IPR004827">
    <property type="entry name" value="bZIP"/>
</dbReference>
<keyword evidence="5" id="KW-0539">Nucleus</keyword>
<dbReference type="PROSITE" id="PS50217">
    <property type="entry name" value="BZIP"/>
    <property type="match status" value="1"/>
</dbReference>
<dbReference type="PROSITE" id="PS00036">
    <property type="entry name" value="BZIP_BASIC"/>
    <property type="match status" value="1"/>
</dbReference>
<gene>
    <name evidence="8" type="ORF">HU200_032828</name>
</gene>
<dbReference type="SUPFAM" id="SSF57959">
    <property type="entry name" value="Leucine zipper domain"/>
    <property type="match status" value="1"/>
</dbReference>
<evidence type="ECO:0000256" key="1">
    <source>
        <dbReference type="ARBA" id="ARBA00004123"/>
    </source>
</evidence>
<dbReference type="SMART" id="SM00338">
    <property type="entry name" value="BRLZ"/>
    <property type="match status" value="1"/>
</dbReference>
<comment type="caution">
    <text evidence="8">The sequence shown here is derived from an EMBL/GenBank/DDBJ whole genome shotgun (WGS) entry which is preliminary data.</text>
</comment>
<evidence type="ECO:0000256" key="2">
    <source>
        <dbReference type="ARBA" id="ARBA00023015"/>
    </source>
</evidence>
<name>A0A835ENY4_9POAL</name>
<keyword evidence="4" id="KW-0804">Transcription</keyword>
<dbReference type="PANTHER" id="PTHR45764">
    <property type="entry name" value="BZIP TRANSCRIPTION FACTOR 44"/>
    <property type="match status" value="1"/>
</dbReference>
<evidence type="ECO:0000313" key="8">
    <source>
        <dbReference type="EMBL" id="KAF8702451.1"/>
    </source>
</evidence>
<evidence type="ECO:0000256" key="6">
    <source>
        <dbReference type="SAM" id="MobiDB-lite"/>
    </source>
</evidence>
<protein>
    <recommendedName>
        <fullName evidence="7">BZIP domain-containing protein</fullName>
    </recommendedName>
</protein>
<dbReference type="AlphaFoldDB" id="A0A835ENY4"/>
<dbReference type="PANTHER" id="PTHR45764:SF78">
    <property type="entry name" value="BZIP TRANSCRIPTION FACTOR FAMILY PROTEIN EXPRESSED"/>
    <property type="match status" value="1"/>
</dbReference>
<evidence type="ECO:0000256" key="4">
    <source>
        <dbReference type="ARBA" id="ARBA00023163"/>
    </source>
</evidence>
<dbReference type="FunFam" id="1.20.5.170:FF:000020">
    <property type="entry name" value="BZIP transcription factor"/>
    <property type="match status" value="1"/>
</dbReference>
<evidence type="ECO:0000259" key="7">
    <source>
        <dbReference type="PROSITE" id="PS50217"/>
    </source>
</evidence>
<proteinExistence type="predicted"/>
<dbReference type="OrthoDB" id="719111at2759"/>
<keyword evidence="9" id="KW-1185">Reference proteome</keyword>
<feature type="region of interest" description="Disordered" evidence="6">
    <location>
        <begin position="27"/>
        <end position="78"/>
    </location>
</feature>
<keyword evidence="3" id="KW-0238">DNA-binding</keyword>
<evidence type="ECO:0000256" key="3">
    <source>
        <dbReference type="ARBA" id="ARBA00023125"/>
    </source>
</evidence>
<dbReference type="GO" id="GO:0005634">
    <property type="term" value="C:nucleus"/>
    <property type="evidence" value="ECO:0007669"/>
    <property type="project" value="UniProtKB-SubCell"/>
</dbReference>
<dbReference type="EMBL" id="JACEFO010001785">
    <property type="protein sequence ID" value="KAF8702451.1"/>
    <property type="molecule type" value="Genomic_DNA"/>
</dbReference>
<dbReference type="Gene3D" id="1.20.5.170">
    <property type="match status" value="1"/>
</dbReference>
<sequence length="162" mass="17282">MTHQLPPLSDPALEAFLADIGFGLAPEPSSPPLDVTATTVAATPREEDTSASPPLAERRLRRQISNRESARRSRARKQRHLEELRARAAGLRAGNRELAARLRGVQARAALARLANARLRAEAGALGRRLAAAQRAIALRQLYAAASAGGGFELQALASLIV</sequence>
<dbReference type="Proteomes" id="UP000636709">
    <property type="component" value="Unassembled WGS sequence"/>
</dbReference>
<accession>A0A835ENY4</accession>
<comment type="subcellular location">
    <subcellularLocation>
        <location evidence="1">Nucleus</location>
    </subcellularLocation>
</comment>
<reference evidence="8" key="1">
    <citation type="submission" date="2020-07" db="EMBL/GenBank/DDBJ databases">
        <title>Genome sequence and genetic diversity analysis of an under-domesticated orphan crop, white fonio (Digitaria exilis).</title>
        <authorList>
            <person name="Bennetzen J.L."/>
            <person name="Chen S."/>
            <person name="Ma X."/>
            <person name="Wang X."/>
            <person name="Yssel A.E.J."/>
            <person name="Chaluvadi S.R."/>
            <person name="Johnson M."/>
            <person name="Gangashetty P."/>
            <person name="Hamidou F."/>
            <person name="Sanogo M.D."/>
            <person name="Zwaenepoel A."/>
            <person name="Wallace J."/>
            <person name="Van De Peer Y."/>
            <person name="Van Deynze A."/>
        </authorList>
    </citation>
    <scope>NUCLEOTIDE SEQUENCE</scope>
    <source>
        <tissue evidence="8">Leaves</tissue>
    </source>
</reference>
<organism evidence="8 9">
    <name type="scientific">Digitaria exilis</name>
    <dbReference type="NCBI Taxonomy" id="1010633"/>
    <lineage>
        <taxon>Eukaryota</taxon>
        <taxon>Viridiplantae</taxon>
        <taxon>Streptophyta</taxon>
        <taxon>Embryophyta</taxon>
        <taxon>Tracheophyta</taxon>
        <taxon>Spermatophyta</taxon>
        <taxon>Magnoliopsida</taxon>
        <taxon>Liliopsida</taxon>
        <taxon>Poales</taxon>
        <taxon>Poaceae</taxon>
        <taxon>PACMAD clade</taxon>
        <taxon>Panicoideae</taxon>
        <taxon>Panicodae</taxon>
        <taxon>Paniceae</taxon>
        <taxon>Anthephorinae</taxon>
        <taxon>Digitaria</taxon>
    </lineage>
</organism>
<feature type="domain" description="BZIP" evidence="7">
    <location>
        <begin position="56"/>
        <end position="102"/>
    </location>
</feature>
<evidence type="ECO:0000256" key="5">
    <source>
        <dbReference type="ARBA" id="ARBA00023242"/>
    </source>
</evidence>
<keyword evidence="2" id="KW-0805">Transcription regulation</keyword>
<dbReference type="GO" id="GO:0045893">
    <property type="term" value="P:positive regulation of DNA-templated transcription"/>
    <property type="evidence" value="ECO:0007669"/>
    <property type="project" value="TreeGrafter"/>
</dbReference>